<comment type="caution">
    <text evidence="1">The sequence shown here is derived from an EMBL/GenBank/DDBJ whole genome shotgun (WGS) entry which is preliminary data.</text>
</comment>
<sequence length="150" mass="16096">MQTSFTSFLLAAAAIMPTAMGTPAGKVLQARVALPTASEPYLCNTQNNSPGVSNIREGAKKLQSMSDKDCAPGDKGKEVRMIKGDGYSFYIGSTGGEKIGSWRCSDLVQPFIYIAENCGGEQHGDYRGGGVAWVPNYEGRTYVYATDESY</sequence>
<keyword evidence="2" id="KW-1185">Reference proteome</keyword>
<accession>A0ACB9Z2D8</accession>
<dbReference type="Proteomes" id="UP001497700">
    <property type="component" value="Unassembled WGS sequence"/>
</dbReference>
<gene>
    <name evidence="1" type="ORF">F4820DRAFT_419783</name>
</gene>
<name>A0ACB9Z2D8_9PEZI</name>
<evidence type="ECO:0000313" key="1">
    <source>
        <dbReference type="EMBL" id="KAI4865662.1"/>
    </source>
</evidence>
<dbReference type="EMBL" id="MU393469">
    <property type="protein sequence ID" value="KAI4865662.1"/>
    <property type="molecule type" value="Genomic_DNA"/>
</dbReference>
<proteinExistence type="predicted"/>
<organism evidence="1 2">
    <name type="scientific">Hypoxylon rubiginosum</name>
    <dbReference type="NCBI Taxonomy" id="110542"/>
    <lineage>
        <taxon>Eukaryota</taxon>
        <taxon>Fungi</taxon>
        <taxon>Dikarya</taxon>
        <taxon>Ascomycota</taxon>
        <taxon>Pezizomycotina</taxon>
        <taxon>Sordariomycetes</taxon>
        <taxon>Xylariomycetidae</taxon>
        <taxon>Xylariales</taxon>
        <taxon>Hypoxylaceae</taxon>
        <taxon>Hypoxylon</taxon>
    </lineage>
</organism>
<reference evidence="1 2" key="1">
    <citation type="journal article" date="2022" name="New Phytol.">
        <title>Ecological generalism drives hyperdiversity of secondary metabolite gene clusters in xylarialean endophytes.</title>
        <authorList>
            <person name="Franco M.E.E."/>
            <person name="Wisecaver J.H."/>
            <person name="Arnold A.E."/>
            <person name="Ju Y.M."/>
            <person name="Slot J.C."/>
            <person name="Ahrendt S."/>
            <person name="Moore L.P."/>
            <person name="Eastman K.E."/>
            <person name="Scott K."/>
            <person name="Konkel Z."/>
            <person name="Mondo S.J."/>
            <person name="Kuo A."/>
            <person name="Hayes R.D."/>
            <person name="Haridas S."/>
            <person name="Andreopoulos B."/>
            <person name="Riley R."/>
            <person name="LaButti K."/>
            <person name="Pangilinan J."/>
            <person name="Lipzen A."/>
            <person name="Amirebrahimi M."/>
            <person name="Yan J."/>
            <person name="Adam C."/>
            <person name="Keymanesh K."/>
            <person name="Ng V."/>
            <person name="Louie K."/>
            <person name="Northen T."/>
            <person name="Drula E."/>
            <person name="Henrissat B."/>
            <person name="Hsieh H.M."/>
            <person name="Youens-Clark K."/>
            <person name="Lutzoni F."/>
            <person name="Miadlikowska J."/>
            <person name="Eastwood D.C."/>
            <person name="Hamelin R.C."/>
            <person name="Grigoriev I.V."/>
            <person name="U'Ren J.M."/>
        </authorList>
    </citation>
    <scope>NUCLEOTIDE SEQUENCE [LARGE SCALE GENOMIC DNA]</scope>
    <source>
        <strain evidence="1 2">CBS 119005</strain>
    </source>
</reference>
<protein>
    <submittedName>
        <fullName evidence="1">Uncharacterized protein</fullName>
    </submittedName>
</protein>
<evidence type="ECO:0000313" key="2">
    <source>
        <dbReference type="Proteomes" id="UP001497700"/>
    </source>
</evidence>